<dbReference type="AlphaFoldDB" id="A0A1R0KT75"/>
<dbReference type="Proteomes" id="UP000187486">
    <property type="component" value="Unassembled WGS sequence"/>
</dbReference>
<dbReference type="OrthoDB" id="3894192at2"/>
<accession>A0A1R0KT75</accession>
<protein>
    <submittedName>
        <fullName evidence="2">Uncharacterized protein</fullName>
    </submittedName>
</protein>
<proteinExistence type="predicted"/>
<name>A0A1R0KT75_9PSEU</name>
<feature type="region of interest" description="Disordered" evidence="1">
    <location>
        <begin position="701"/>
        <end position="726"/>
    </location>
</feature>
<sequence length="726" mass="77319">MSTILASSAAPEPDDGGSMPALKHRPRSLPVPTSPTGLRSARSALLRNDLVNLPSEAASVITGGLADPARFKMLVEVHKLDDGAQTSLLNAKRVGEGDVYVTQQHDRYIDAGILPDLAGARWAHTLHNQLDTATGELRAAELTTATGATGRPYAMLELKVENHQEFAARIREAFLKTGPDNSTAGNDYTDSILQSGVKEPLLLVPIRIRFADGSADEYYLAAIDGNSRLVSAWKGRTGGKVDEAATACIETVVGIITGKSVRRASAKHARDQLTSRIERVNKGLKEPVLSEATIRAGHTTAVPSVVLVGGLASDGQSPLTDLVAAREDLIATIHTDATPWDEVAQAEQGMARLLRRAVAQGLITPDERMVIEGRCTAEEMHAKLGVPQHRLWAVAVTLKAVLNQWGSGIRTLFAEEFNNRRATRAVIGKQIASTALSGYRSWNGYSVAVNAFADGGPISDQVWATSFELTKGDKPVEVLDRILDAALGGDQSAIAELCVLGGTAAMLDGLITRDRGSKLNPTSGGAVRTVPLRLRALRVVEELAKSKGGLKTLHSLATAHIEERWAKQFHSADDPTGKFRDGDEVVDAVGTQQEIVSEWQVVYTAEPKRAQDAINAATAQQNNTGKTGKGSIEPKDVTLRAKLLTGAESVREAVNGLVTLSQKQGAAVFGGYDQVATIRAMLQESRDELARHGPAKRVVIIEDSDDDGGQEGGPLFGDGDVPPPIS</sequence>
<dbReference type="RefSeq" id="WP_076162239.1">
    <property type="nucleotide sequence ID" value="NZ_JBEZVB010000035.1"/>
</dbReference>
<organism evidence="2 3">
    <name type="scientific">Amycolatopsis coloradensis</name>
    <dbReference type="NCBI Taxonomy" id="76021"/>
    <lineage>
        <taxon>Bacteria</taxon>
        <taxon>Bacillati</taxon>
        <taxon>Actinomycetota</taxon>
        <taxon>Actinomycetes</taxon>
        <taxon>Pseudonocardiales</taxon>
        <taxon>Pseudonocardiaceae</taxon>
        <taxon>Amycolatopsis</taxon>
    </lineage>
</organism>
<reference evidence="2 3" key="1">
    <citation type="submission" date="2016-01" db="EMBL/GenBank/DDBJ databases">
        <title>Amycolatopsis coloradensis genome sequencing and assembly.</title>
        <authorList>
            <person name="Mayilraj S."/>
        </authorList>
    </citation>
    <scope>NUCLEOTIDE SEQUENCE [LARGE SCALE GENOMIC DNA]</scope>
    <source>
        <strain evidence="2 3">DSM 44225</strain>
    </source>
</reference>
<feature type="region of interest" description="Disordered" evidence="1">
    <location>
        <begin position="1"/>
        <end position="38"/>
    </location>
</feature>
<evidence type="ECO:0000313" key="3">
    <source>
        <dbReference type="Proteomes" id="UP000187486"/>
    </source>
</evidence>
<evidence type="ECO:0000256" key="1">
    <source>
        <dbReference type="SAM" id="MobiDB-lite"/>
    </source>
</evidence>
<dbReference type="EMBL" id="MQUQ01000009">
    <property type="protein sequence ID" value="OLZ51134.1"/>
    <property type="molecule type" value="Genomic_DNA"/>
</dbReference>
<comment type="caution">
    <text evidence="2">The sequence shown here is derived from an EMBL/GenBank/DDBJ whole genome shotgun (WGS) entry which is preliminary data.</text>
</comment>
<evidence type="ECO:0000313" key="2">
    <source>
        <dbReference type="EMBL" id="OLZ51134.1"/>
    </source>
</evidence>
<gene>
    <name evidence="2" type="ORF">BS329_18000</name>
</gene>
<keyword evidence="3" id="KW-1185">Reference proteome</keyword>